<name>A0A6G6IXT2_PSENT</name>
<evidence type="ECO:0000313" key="1">
    <source>
        <dbReference type="EMBL" id="QIE88016.1"/>
    </source>
</evidence>
<evidence type="ECO:0000313" key="2">
    <source>
        <dbReference type="Proteomes" id="UP000501063"/>
    </source>
</evidence>
<organism evidence="1 2">
    <name type="scientific">Pseudomonas nitroreducens</name>
    <dbReference type="NCBI Taxonomy" id="46680"/>
    <lineage>
        <taxon>Bacteria</taxon>
        <taxon>Pseudomonadati</taxon>
        <taxon>Pseudomonadota</taxon>
        <taxon>Gammaproteobacteria</taxon>
        <taxon>Pseudomonadales</taxon>
        <taxon>Pseudomonadaceae</taxon>
        <taxon>Pseudomonas</taxon>
    </lineage>
</organism>
<sequence length="183" mass="21530">MKQIIWNLLAKLLATPAVAGWIIQRAGRTPYQHIMSADGSETYMGRWWLFNPYDRDTHRARFWWFPWSVRVHHIMRADEDRDLHDHPWNARTVILDGWYIEQRLADDHLLAIVDAPAGAQVTEFIKREAGDTAELRHGEYHRIDQVAEVGVWTLFITSPWQGEWGFLVAGKKVHWRTYTGDQQ</sequence>
<protein>
    <submittedName>
        <fullName evidence="1">Uncharacterized protein</fullName>
    </submittedName>
</protein>
<dbReference type="KEGG" id="pnt:G5B91_17735"/>
<dbReference type="EMBL" id="CP049140">
    <property type="protein sequence ID" value="QIE88016.1"/>
    <property type="molecule type" value="Genomic_DNA"/>
</dbReference>
<dbReference type="RefSeq" id="WP_024767220.1">
    <property type="nucleotide sequence ID" value="NZ_CP049140.1"/>
</dbReference>
<reference evidence="1 2" key="1">
    <citation type="submission" date="2020-02" db="EMBL/GenBank/DDBJ databases">
        <title>Integrative conjugative elements (ICEs) and plasmids drive adaptation of Pseudomonas nitroreducens strain HBP1 to wastewater environment.</title>
        <authorList>
            <person name="Sentchilo V."/>
            <person name="Carraro N."/>
            <person name="Bertelli C."/>
            <person name="van der Meer J.R."/>
        </authorList>
    </citation>
    <scope>NUCLEOTIDE SEQUENCE [LARGE SCALE GENOMIC DNA]</scope>
    <source>
        <strain evidence="1 2">HBP1</strain>
    </source>
</reference>
<accession>A0A6G6IXT2</accession>
<gene>
    <name evidence="1" type="ORF">G5B91_17735</name>
</gene>
<dbReference type="Proteomes" id="UP000501063">
    <property type="component" value="Chromosome"/>
</dbReference>
<dbReference type="AlphaFoldDB" id="A0A6G6IXT2"/>
<proteinExistence type="predicted"/>